<dbReference type="KEGG" id="trz:GWP43_08250"/>
<evidence type="ECO:0000313" key="2">
    <source>
        <dbReference type="Proteomes" id="UP000464374"/>
    </source>
</evidence>
<dbReference type="Gene3D" id="3.30.2310.20">
    <property type="entry name" value="RelE-like"/>
    <property type="match status" value="1"/>
</dbReference>
<dbReference type="GO" id="GO:0006401">
    <property type="term" value="P:RNA catabolic process"/>
    <property type="evidence" value="ECO:0007669"/>
    <property type="project" value="InterPro"/>
</dbReference>
<dbReference type="EMBL" id="CP048020">
    <property type="protein sequence ID" value="QHX44538.1"/>
    <property type="molecule type" value="Genomic_DNA"/>
</dbReference>
<sequence length="98" mass="11481">MYHIVYDKQAIKDIKNLKSARLDIKAKRLIEIVRSNPFANPPPYEALIGNLAGLYSRRITIKHRFVYQVFPGKITVDDNEYDGTVKIIRMWTHYDDIS</sequence>
<dbReference type="GO" id="GO:0004519">
    <property type="term" value="F:endonuclease activity"/>
    <property type="evidence" value="ECO:0007669"/>
    <property type="project" value="InterPro"/>
</dbReference>
<dbReference type="SUPFAM" id="SSF143011">
    <property type="entry name" value="RelE-like"/>
    <property type="match status" value="1"/>
</dbReference>
<dbReference type="NCBIfam" id="TIGR02116">
    <property type="entry name" value="toxin_Txe_YoeB"/>
    <property type="match status" value="1"/>
</dbReference>
<gene>
    <name evidence="1" type="ORF">GWP43_08250</name>
</gene>
<dbReference type="Proteomes" id="UP000464374">
    <property type="component" value="Chromosome"/>
</dbReference>
<protein>
    <submittedName>
        <fullName evidence="1">Txe/YoeB family addiction module toxin</fullName>
    </submittedName>
</protein>
<evidence type="ECO:0000313" key="1">
    <source>
        <dbReference type="EMBL" id="QHX44538.1"/>
    </source>
</evidence>
<proteinExistence type="predicted"/>
<organism evidence="1 2">
    <name type="scientific">Treponema vincentii</name>
    <dbReference type="NCBI Taxonomy" id="69710"/>
    <lineage>
        <taxon>Bacteria</taxon>
        <taxon>Pseudomonadati</taxon>
        <taxon>Spirochaetota</taxon>
        <taxon>Spirochaetia</taxon>
        <taxon>Spirochaetales</taxon>
        <taxon>Treponemataceae</taxon>
        <taxon>Treponema</taxon>
    </lineage>
</organism>
<reference evidence="1 2" key="1">
    <citation type="submission" date="2020-01" db="EMBL/GenBank/DDBJ databases">
        <title>Complete genome sequence of a human oral phylogroup 1 Treponema sp. strain ATCC 700766, originally isolated from periodontitis dental plaque.</title>
        <authorList>
            <person name="Chan Y."/>
            <person name="Huo Y.-B."/>
            <person name="Yu X.-L."/>
            <person name="Zeng H."/>
            <person name="Leung W.-K."/>
            <person name="Watt R.M."/>
        </authorList>
    </citation>
    <scope>NUCLEOTIDE SEQUENCE [LARGE SCALE GENOMIC DNA]</scope>
    <source>
        <strain evidence="1 2">OMZ 804</strain>
    </source>
</reference>
<name>A0A6P1Y423_9SPIR</name>
<dbReference type="Pfam" id="PF06769">
    <property type="entry name" value="YoeB_toxin"/>
    <property type="match status" value="1"/>
</dbReference>
<dbReference type="InterPro" id="IPR009614">
    <property type="entry name" value="YoeB_toxin"/>
</dbReference>
<dbReference type="InterPro" id="IPR035093">
    <property type="entry name" value="RelE/ParE_toxin_dom_sf"/>
</dbReference>
<dbReference type="AlphaFoldDB" id="A0A6P1Y423"/>
<accession>A0A6P1Y423</accession>